<dbReference type="RefSeq" id="WP_344708579.1">
    <property type="nucleotide sequence ID" value="NZ_BAAAZD010000001.1"/>
</dbReference>
<organism evidence="1 2">
    <name type="scientific">Sphingomonas humi</name>
    <dbReference type="NCBI Taxonomy" id="335630"/>
    <lineage>
        <taxon>Bacteria</taxon>
        <taxon>Pseudomonadati</taxon>
        <taxon>Pseudomonadota</taxon>
        <taxon>Alphaproteobacteria</taxon>
        <taxon>Sphingomonadales</taxon>
        <taxon>Sphingomonadaceae</taxon>
        <taxon>Sphingomonas</taxon>
    </lineage>
</organism>
<gene>
    <name evidence="1" type="ORF">GCM10022211_04960</name>
</gene>
<sequence length="195" mass="21094">MSAETERGGLPILHFEDAAALEAWLDDQPADAGPAHKGIWLKIAKKDRGVRSVSVSEAIDVGLCFGWIDGLINRFDEDYYLVRYTPRRPKSKWSLINVERAAALLEAGKVRPGGLTQIEAAKADGRWDAAYPPASRMEVPEDLRAALEGDPAAKAAFAALKGGERYSVLYRLHAVQGVDKGKAAVAKAIASLAKR</sequence>
<comment type="caution">
    <text evidence="1">The sequence shown here is derived from an EMBL/GenBank/DDBJ whole genome shotgun (WGS) entry which is preliminary data.</text>
</comment>
<evidence type="ECO:0000313" key="1">
    <source>
        <dbReference type="EMBL" id="GAA3998283.1"/>
    </source>
</evidence>
<dbReference type="EMBL" id="BAAAZD010000001">
    <property type="protein sequence ID" value="GAA3998283.1"/>
    <property type="molecule type" value="Genomic_DNA"/>
</dbReference>
<evidence type="ECO:0000313" key="2">
    <source>
        <dbReference type="Proteomes" id="UP001501310"/>
    </source>
</evidence>
<reference evidence="2" key="1">
    <citation type="journal article" date="2019" name="Int. J. Syst. Evol. Microbiol.">
        <title>The Global Catalogue of Microorganisms (GCM) 10K type strain sequencing project: providing services to taxonomists for standard genome sequencing and annotation.</title>
        <authorList>
            <consortium name="The Broad Institute Genomics Platform"/>
            <consortium name="The Broad Institute Genome Sequencing Center for Infectious Disease"/>
            <person name="Wu L."/>
            <person name="Ma J."/>
        </authorList>
    </citation>
    <scope>NUCLEOTIDE SEQUENCE [LARGE SCALE GENOMIC DNA]</scope>
    <source>
        <strain evidence="2">JCM 16603</strain>
    </source>
</reference>
<protein>
    <submittedName>
        <fullName evidence="1">YdeI/OmpD-associated family protein</fullName>
    </submittedName>
</protein>
<dbReference type="Proteomes" id="UP001501310">
    <property type="component" value="Unassembled WGS sequence"/>
</dbReference>
<dbReference type="Pfam" id="PF13376">
    <property type="entry name" value="OmdA"/>
    <property type="match status" value="1"/>
</dbReference>
<keyword evidence="2" id="KW-1185">Reference proteome</keyword>
<name>A0ABP7RJ67_9SPHN</name>
<accession>A0ABP7RJ67</accession>
<proteinExistence type="predicted"/>